<comment type="similarity">
    <text evidence="9">Belongs to the methylthiotransferase family. MiaB subfamily.</text>
</comment>
<dbReference type="NCBIfam" id="TIGR00089">
    <property type="entry name" value="MiaB/RimO family radical SAM methylthiotransferase"/>
    <property type="match status" value="1"/>
</dbReference>
<dbReference type="InterPro" id="IPR007197">
    <property type="entry name" value="rSAM"/>
</dbReference>
<evidence type="ECO:0000256" key="3">
    <source>
        <dbReference type="ARBA" id="ARBA00022679"/>
    </source>
</evidence>
<evidence type="ECO:0000256" key="8">
    <source>
        <dbReference type="ARBA" id="ARBA00033765"/>
    </source>
</evidence>
<keyword evidence="9" id="KW-0819">tRNA processing</keyword>
<feature type="binding site" evidence="9">
    <location>
        <position position="163"/>
    </location>
    <ligand>
        <name>[4Fe-4S] cluster</name>
        <dbReference type="ChEBI" id="CHEBI:49883"/>
        <label>2</label>
        <note>4Fe-4S-S-AdoMet</note>
    </ligand>
</feature>
<evidence type="ECO:0000256" key="4">
    <source>
        <dbReference type="ARBA" id="ARBA00022691"/>
    </source>
</evidence>
<keyword evidence="3 9" id="KW-0808">Transferase</keyword>
<protein>
    <recommendedName>
        <fullName evidence="8 9">tRNA-2-methylthio-N(6)-dimethylallyladenosine synthase</fullName>
        <ecNumber evidence="8 9">2.8.4.3</ecNumber>
    </recommendedName>
    <alternativeName>
        <fullName evidence="9">(Dimethylallyl)adenosine tRNA methylthiotransferase MiaB</fullName>
    </alternativeName>
    <alternativeName>
        <fullName evidence="9">tRNA-i(6)A37 methylthiotransferase</fullName>
    </alternativeName>
</protein>
<dbReference type="PANTHER" id="PTHR43020">
    <property type="entry name" value="CDK5 REGULATORY SUBUNIT-ASSOCIATED PROTEIN 1"/>
    <property type="match status" value="1"/>
</dbReference>
<organism evidence="13 14">
    <name type="scientific">Hallella faecis</name>
    <dbReference type="NCBI Taxonomy" id="2841596"/>
    <lineage>
        <taxon>Bacteria</taxon>
        <taxon>Pseudomonadati</taxon>
        <taxon>Bacteroidota</taxon>
        <taxon>Bacteroidia</taxon>
        <taxon>Bacteroidales</taxon>
        <taxon>Prevotellaceae</taxon>
        <taxon>Hallella</taxon>
    </lineage>
</organism>
<accession>A0ABV1FS61</accession>
<comment type="caution">
    <text evidence="13">The sequence shown here is derived from an EMBL/GenBank/DDBJ whole genome shotgun (WGS) entry which is preliminary data.</text>
</comment>
<dbReference type="Pfam" id="PF01938">
    <property type="entry name" value="TRAM"/>
    <property type="match status" value="1"/>
</dbReference>
<comment type="catalytic activity">
    <reaction evidence="9">
        <text>N(6)-dimethylallyladenosine(37) in tRNA + (sulfur carrier)-SH + AH2 + 2 S-adenosyl-L-methionine = 2-methylsulfanyl-N(6)-dimethylallyladenosine(37) in tRNA + (sulfur carrier)-H + 5'-deoxyadenosine + L-methionine + A + S-adenosyl-L-homocysteine + 2 H(+)</text>
        <dbReference type="Rhea" id="RHEA:37067"/>
        <dbReference type="Rhea" id="RHEA-COMP:10375"/>
        <dbReference type="Rhea" id="RHEA-COMP:10376"/>
        <dbReference type="Rhea" id="RHEA-COMP:14737"/>
        <dbReference type="Rhea" id="RHEA-COMP:14739"/>
        <dbReference type="ChEBI" id="CHEBI:13193"/>
        <dbReference type="ChEBI" id="CHEBI:15378"/>
        <dbReference type="ChEBI" id="CHEBI:17319"/>
        <dbReference type="ChEBI" id="CHEBI:17499"/>
        <dbReference type="ChEBI" id="CHEBI:29917"/>
        <dbReference type="ChEBI" id="CHEBI:57844"/>
        <dbReference type="ChEBI" id="CHEBI:57856"/>
        <dbReference type="ChEBI" id="CHEBI:59789"/>
        <dbReference type="ChEBI" id="CHEBI:64428"/>
        <dbReference type="ChEBI" id="CHEBI:74415"/>
        <dbReference type="ChEBI" id="CHEBI:74417"/>
        <dbReference type="EC" id="2.8.4.3"/>
    </reaction>
</comment>
<dbReference type="Pfam" id="PF00919">
    <property type="entry name" value="UPF0004"/>
    <property type="match status" value="1"/>
</dbReference>
<dbReference type="InterPro" id="IPR023404">
    <property type="entry name" value="rSAM_horseshoe"/>
</dbReference>
<sequence length="459" mass="51769">MNKKLYIETYGCQMNVADSEVVASIMKMAGYDVTEAEADADAIFLNTCSIRENAENKIYHRLETLHAEQKKGRKLIVGVLGCMAERVKDDLINNYHANLVCGPDAYLSLPEMIAAVEVGEKAIDVKLSTTETYRNVLPQRLGAGRVSGFVSIMRGCNNFCHYCIVPYTRGRERSRDVESILAEVRDLRDKGFKEVTLLGQNVNSYGLLPNGKRPENGVVVEDEDGKELHVCSFAELLRRVAREVPTMRVRFTTSNPEDMTEDILHAIAEEPNLCHHIHFPAQSGSNKILKLMNRKYTREDYLEKVAAIRRIIPDCGLTTDIFVGYHDETEEDHQQTLSLVKEVGFDAAFMFKYSERPGTYAAKHLPDNVPEEVKISRLNELIHLQTEVSAEQNRKDEGKEYDVLLERFAKRSHSQLMGRTPQNKAVVIDKGNHHIGETVRVRITGSSSATLLGEEVVKE</sequence>
<dbReference type="Pfam" id="PF04055">
    <property type="entry name" value="Radical_SAM"/>
    <property type="match status" value="1"/>
</dbReference>
<dbReference type="SFLD" id="SFLDG01061">
    <property type="entry name" value="methylthiotransferase"/>
    <property type="match status" value="1"/>
</dbReference>
<evidence type="ECO:0000313" key="13">
    <source>
        <dbReference type="EMBL" id="MEQ2487241.1"/>
    </source>
</evidence>
<evidence type="ECO:0000259" key="10">
    <source>
        <dbReference type="PROSITE" id="PS50926"/>
    </source>
</evidence>
<dbReference type="SUPFAM" id="SSF102114">
    <property type="entry name" value="Radical SAM enzymes"/>
    <property type="match status" value="1"/>
</dbReference>
<feature type="domain" description="MTTase N-terminal" evidence="11">
    <location>
        <begin position="3"/>
        <end position="118"/>
    </location>
</feature>
<dbReference type="InterPro" id="IPR038135">
    <property type="entry name" value="Methylthiotransferase_N_sf"/>
</dbReference>
<name>A0ABV1FS61_9BACT</name>
<dbReference type="EMBL" id="JBBNFP010000037">
    <property type="protein sequence ID" value="MEQ2487241.1"/>
    <property type="molecule type" value="Genomic_DNA"/>
</dbReference>
<keyword evidence="5 9" id="KW-0479">Metal-binding</keyword>
<dbReference type="CDD" id="cd01335">
    <property type="entry name" value="Radical_SAM"/>
    <property type="match status" value="1"/>
</dbReference>
<comment type="function">
    <text evidence="1 9">Catalyzes the methylthiolation of N6-(dimethylallyl)adenosine (i(6)A), leading to the formation of 2-methylthio-N6-(dimethylallyl)adenosine (ms(2)i(6)A) at position 37 in tRNAs that read codons beginning with uridine.</text>
</comment>
<comment type="subunit">
    <text evidence="9">Monomer.</text>
</comment>
<dbReference type="SFLD" id="SFLDG01082">
    <property type="entry name" value="B12-binding_domain_containing"/>
    <property type="match status" value="1"/>
</dbReference>
<dbReference type="InterPro" id="IPR013848">
    <property type="entry name" value="Methylthiotransferase_N"/>
</dbReference>
<proteinExistence type="inferred from homology"/>
<comment type="cofactor">
    <cofactor evidence="9">
        <name>[4Fe-4S] cluster</name>
        <dbReference type="ChEBI" id="CHEBI:49883"/>
    </cofactor>
    <text evidence="9">Binds 2 [4Fe-4S] clusters. One cluster is coordinated with 3 cysteines and an exchangeable S-adenosyl-L-methionine.</text>
</comment>
<dbReference type="InterPro" id="IPR058240">
    <property type="entry name" value="rSAM_sf"/>
</dbReference>
<keyword evidence="7 9" id="KW-0411">Iron-sulfur</keyword>
<dbReference type="RefSeq" id="WP_215760321.1">
    <property type="nucleotide sequence ID" value="NZ_JAHKBE010000038.1"/>
</dbReference>
<dbReference type="SFLD" id="SFLDF00273">
    <property type="entry name" value="(dimethylallyl)adenosine_tRNA"/>
    <property type="match status" value="1"/>
</dbReference>
<dbReference type="InterPro" id="IPR006463">
    <property type="entry name" value="MiaB_methiolase"/>
</dbReference>
<feature type="binding site" evidence="9">
    <location>
        <position position="82"/>
    </location>
    <ligand>
        <name>[4Fe-4S] cluster</name>
        <dbReference type="ChEBI" id="CHEBI:49883"/>
        <label>1</label>
    </ligand>
</feature>
<dbReference type="GO" id="GO:0035597">
    <property type="term" value="F:tRNA-2-methylthio-N(6)-dimethylallyladenosine(37) synthase activity"/>
    <property type="evidence" value="ECO:0007669"/>
    <property type="project" value="UniProtKB-EC"/>
</dbReference>
<dbReference type="PROSITE" id="PS51918">
    <property type="entry name" value="RADICAL_SAM"/>
    <property type="match status" value="1"/>
</dbReference>
<feature type="binding site" evidence="9">
    <location>
        <position position="156"/>
    </location>
    <ligand>
        <name>[4Fe-4S] cluster</name>
        <dbReference type="ChEBI" id="CHEBI:49883"/>
        <label>2</label>
        <note>4Fe-4S-S-AdoMet</note>
    </ligand>
</feature>
<evidence type="ECO:0000313" key="14">
    <source>
        <dbReference type="Proteomes" id="UP001487296"/>
    </source>
</evidence>
<dbReference type="PROSITE" id="PS50926">
    <property type="entry name" value="TRAM"/>
    <property type="match status" value="1"/>
</dbReference>
<evidence type="ECO:0000256" key="1">
    <source>
        <dbReference type="ARBA" id="ARBA00003234"/>
    </source>
</evidence>
<dbReference type="Proteomes" id="UP001487296">
    <property type="component" value="Unassembled WGS sequence"/>
</dbReference>
<dbReference type="SFLD" id="SFLDF00413">
    <property type="entry name" value="CDK5RAP1"/>
    <property type="match status" value="1"/>
</dbReference>
<dbReference type="HAMAP" id="MF_01864">
    <property type="entry name" value="tRNA_metthiotr_MiaB"/>
    <property type="match status" value="1"/>
</dbReference>
<keyword evidence="9" id="KW-0963">Cytoplasm</keyword>
<dbReference type="PROSITE" id="PS51449">
    <property type="entry name" value="MTTASE_N"/>
    <property type="match status" value="1"/>
</dbReference>
<keyword evidence="6 9" id="KW-0408">Iron</keyword>
<dbReference type="SMART" id="SM00729">
    <property type="entry name" value="Elp3"/>
    <property type="match status" value="1"/>
</dbReference>
<feature type="domain" description="TRAM" evidence="10">
    <location>
        <begin position="394"/>
        <end position="457"/>
    </location>
</feature>
<reference evidence="13 14" key="1">
    <citation type="submission" date="2024-04" db="EMBL/GenBank/DDBJ databases">
        <title>Human intestinal bacterial collection.</title>
        <authorList>
            <person name="Pauvert C."/>
            <person name="Hitch T.C.A."/>
            <person name="Clavel T."/>
        </authorList>
    </citation>
    <scope>NUCLEOTIDE SEQUENCE [LARGE SCALE GENOMIC DNA]</scope>
    <source>
        <strain evidence="13 14">CLA-AA-H145</strain>
    </source>
</reference>
<feature type="domain" description="Radical SAM core" evidence="12">
    <location>
        <begin position="142"/>
        <end position="391"/>
    </location>
</feature>
<keyword evidence="4 9" id="KW-0949">S-adenosyl-L-methionine</keyword>
<dbReference type="Gene3D" id="3.80.30.20">
    <property type="entry name" value="tm_1862 like domain"/>
    <property type="match status" value="1"/>
</dbReference>
<dbReference type="InterPro" id="IPR005839">
    <property type="entry name" value="Methylthiotransferase"/>
</dbReference>
<dbReference type="PANTHER" id="PTHR43020:SF2">
    <property type="entry name" value="MITOCHONDRIAL TRNA METHYLTHIOTRANSFERASE CDK5RAP1"/>
    <property type="match status" value="1"/>
</dbReference>
<evidence type="ECO:0000256" key="2">
    <source>
        <dbReference type="ARBA" id="ARBA00022485"/>
    </source>
</evidence>
<keyword evidence="2 9" id="KW-0004">4Fe-4S</keyword>
<comment type="subcellular location">
    <subcellularLocation>
        <location evidence="9">Cytoplasm</location>
    </subcellularLocation>
</comment>
<gene>
    <name evidence="9 13" type="primary">miaB</name>
    <name evidence="13" type="ORF">AAAT34_09290</name>
</gene>
<dbReference type="InterPro" id="IPR002792">
    <property type="entry name" value="TRAM_dom"/>
</dbReference>
<evidence type="ECO:0000256" key="6">
    <source>
        <dbReference type="ARBA" id="ARBA00023004"/>
    </source>
</evidence>
<dbReference type="Gene3D" id="3.40.50.12160">
    <property type="entry name" value="Methylthiotransferase, N-terminal domain"/>
    <property type="match status" value="1"/>
</dbReference>
<dbReference type="EC" id="2.8.4.3" evidence="8 9"/>
<keyword evidence="14" id="KW-1185">Reference proteome</keyword>
<evidence type="ECO:0000256" key="5">
    <source>
        <dbReference type="ARBA" id="ARBA00022723"/>
    </source>
</evidence>
<feature type="binding site" evidence="9">
    <location>
        <position position="160"/>
    </location>
    <ligand>
        <name>[4Fe-4S] cluster</name>
        <dbReference type="ChEBI" id="CHEBI:49883"/>
        <label>2</label>
        <note>4Fe-4S-S-AdoMet</note>
    </ligand>
</feature>
<dbReference type="NCBIfam" id="TIGR01574">
    <property type="entry name" value="miaB-methiolase"/>
    <property type="match status" value="1"/>
</dbReference>
<dbReference type="SFLD" id="SFLDS00029">
    <property type="entry name" value="Radical_SAM"/>
    <property type="match status" value="1"/>
</dbReference>
<evidence type="ECO:0000259" key="11">
    <source>
        <dbReference type="PROSITE" id="PS51449"/>
    </source>
</evidence>
<feature type="binding site" evidence="9">
    <location>
        <position position="48"/>
    </location>
    <ligand>
        <name>[4Fe-4S] cluster</name>
        <dbReference type="ChEBI" id="CHEBI:49883"/>
        <label>1</label>
    </ligand>
</feature>
<evidence type="ECO:0000256" key="9">
    <source>
        <dbReference type="HAMAP-Rule" id="MF_01864"/>
    </source>
</evidence>
<evidence type="ECO:0000256" key="7">
    <source>
        <dbReference type="ARBA" id="ARBA00023014"/>
    </source>
</evidence>
<feature type="binding site" evidence="9">
    <location>
        <position position="12"/>
    </location>
    <ligand>
        <name>[4Fe-4S] cluster</name>
        <dbReference type="ChEBI" id="CHEBI:49883"/>
        <label>1</label>
    </ligand>
</feature>
<dbReference type="InterPro" id="IPR006638">
    <property type="entry name" value="Elp3/MiaA/NifB-like_rSAM"/>
</dbReference>
<evidence type="ECO:0000259" key="12">
    <source>
        <dbReference type="PROSITE" id="PS51918"/>
    </source>
</evidence>